<sequence length="92" mass="10375">MRPAYWDPTHDVALADCAVEWIEDTATRTRVWERFRDAAPPLGFDFWSSFPDGPAGVTTSLLKLDPYRLRVSGMDALLGKRPHLNWSRSAAA</sequence>
<comment type="caution">
    <text evidence="1">The sequence shown here is derived from an EMBL/GenBank/DDBJ whole genome shotgun (WGS) entry which is preliminary data.</text>
</comment>
<accession>A0ACC6Q693</accession>
<proteinExistence type="predicted"/>
<gene>
    <name evidence="1" type="ORF">WKI67_37905</name>
</gene>
<protein>
    <submittedName>
        <fullName evidence="1">Uncharacterized protein</fullName>
    </submittedName>
</protein>
<name>A0ACC6Q693_9ACTN</name>
<dbReference type="Proteomes" id="UP001377168">
    <property type="component" value="Unassembled WGS sequence"/>
</dbReference>
<evidence type="ECO:0000313" key="2">
    <source>
        <dbReference type="Proteomes" id="UP001377168"/>
    </source>
</evidence>
<reference evidence="1" key="1">
    <citation type="submission" date="2024-03" db="EMBL/GenBank/DDBJ databases">
        <title>Novel Streptomyces species of biotechnological and ecological value are a feature of Machair soil.</title>
        <authorList>
            <person name="Prole J.R."/>
            <person name="Goodfellow M."/>
            <person name="Allenby N."/>
            <person name="Ward A.C."/>
        </authorList>
    </citation>
    <scope>NUCLEOTIDE SEQUENCE</scope>
    <source>
        <strain evidence="1">MS2.AVA.5</strain>
    </source>
</reference>
<dbReference type="EMBL" id="JBBKAJ010000022">
    <property type="protein sequence ID" value="MEJ8639137.1"/>
    <property type="molecule type" value="Genomic_DNA"/>
</dbReference>
<organism evidence="1 2">
    <name type="scientific">Streptomyces achmelvichensis</name>
    <dbReference type="NCBI Taxonomy" id="3134111"/>
    <lineage>
        <taxon>Bacteria</taxon>
        <taxon>Bacillati</taxon>
        <taxon>Actinomycetota</taxon>
        <taxon>Actinomycetes</taxon>
        <taxon>Kitasatosporales</taxon>
        <taxon>Streptomycetaceae</taxon>
        <taxon>Streptomyces</taxon>
    </lineage>
</organism>
<evidence type="ECO:0000313" key="1">
    <source>
        <dbReference type="EMBL" id="MEJ8639137.1"/>
    </source>
</evidence>
<keyword evidence="2" id="KW-1185">Reference proteome</keyword>